<dbReference type="AlphaFoldDB" id="A0A940PBW1"/>
<comment type="caution">
    <text evidence="1">The sequence shown here is derived from an EMBL/GenBank/DDBJ whole genome shotgun (WGS) entry which is preliminary data.</text>
</comment>
<proteinExistence type="predicted"/>
<name>A0A940PBW1_9ENTE</name>
<reference evidence="1" key="1">
    <citation type="submission" date="2020-12" db="EMBL/GenBank/DDBJ databases">
        <title>Vagococcus allomyrinae sp. nov. and Enterococcus lavae sp. nov., isolated from the larvae of Allomyrina dichotoma.</title>
        <authorList>
            <person name="Lee S.D."/>
        </authorList>
    </citation>
    <scope>NUCLEOTIDE SEQUENCE</scope>
    <source>
        <strain evidence="1">BWB3-3</strain>
    </source>
</reference>
<dbReference type="PROSITE" id="PS51257">
    <property type="entry name" value="PROKAR_LIPOPROTEIN"/>
    <property type="match status" value="1"/>
</dbReference>
<accession>A0A940PBW1</accession>
<protein>
    <recommendedName>
        <fullName evidence="3">DUF4352 domain-containing protein</fullName>
    </recommendedName>
</protein>
<organism evidence="1 2">
    <name type="scientific">Vagococcus allomyrinae</name>
    <dbReference type="NCBI Taxonomy" id="2794353"/>
    <lineage>
        <taxon>Bacteria</taxon>
        <taxon>Bacillati</taxon>
        <taxon>Bacillota</taxon>
        <taxon>Bacilli</taxon>
        <taxon>Lactobacillales</taxon>
        <taxon>Enterococcaceae</taxon>
        <taxon>Vagococcus</taxon>
    </lineage>
</organism>
<evidence type="ECO:0008006" key="3">
    <source>
        <dbReference type="Google" id="ProtNLM"/>
    </source>
</evidence>
<evidence type="ECO:0000313" key="1">
    <source>
        <dbReference type="EMBL" id="MBP1041163.1"/>
    </source>
</evidence>
<gene>
    <name evidence="1" type="ORF">I6N95_09115</name>
</gene>
<dbReference type="RefSeq" id="WP_209526843.1">
    <property type="nucleotide sequence ID" value="NZ_JAEEGA010000005.1"/>
</dbReference>
<keyword evidence="2" id="KW-1185">Reference proteome</keyword>
<evidence type="ECO:0000313" key="2">
    <source>
        <dbReference type="Proteomes" id="UP000674938"/>
    </source>
</evidence>
<dbReference type="EMBL" id="JAEEGA010000005">
    <property type="protein sequence ID" value="MBP1041163.1"/>
    <property type="molecule type" value="Genomic_DNA"/>
</dbReference>
<sequence>MKAKYMTGLAVTVLLTVGILGACSKEETKGKIEDGEVTEMSTSLSDGGELMEQNIDLKDDGSFKEIVTGKNDPKVKLEVTYKTDYKDDSWDDVQLEIDKVKVVEVDKYTDENNEDFKGLVSMHYTLENKGGDDIHLKPNEAALVLEDGTHIKAEHFADYWDDVFTKDKKKDGFIYFKFDKANEIDSIKEMNLKFEGRHKDSDKDKVDHEYVVNLPLTPAS</sequence>
<dbReference type="Proteomes" id="UP000674938">
    <property type="component" value="Unassembled WGS sequence"/>
</dbReference>